<gene>
    <name evidence="1" type="ORF">OS889_03335</name>
</gene>
<protein>
    <submittedName>
        <fullName evidence="1">Uncharacterized protein</fullName>
    </submittedName>
</protein>
<name>A0ABD5MBJ2_9EURY</name>
<reference evidence="1 2" key="1">
    <citation type="submission" date="2024-08" db="EMBL/GenBank/DDBJ databases">
        <title>Halobellus sp. MBLA0158 whole genome sequence.</title>
        <authorList>
            <person name="Hwang C.Y."/>
            <person name="Cho E.-S."/>
            <person name="Seo M.-J."/>
        </authorList>
    </citation>
    <scope>NUCLEOTIDE SEQUENCE [LARGE SCALE GENOMIC DNA]</scope>
    <source>
        <strain evidence="1 2">MBLA0158</strain>
    </source>
</reference>
<dbReference type="Proteomes" id="UP001570511">
    <property type="component" value="Unassembled WGS sequence"/>
</dbReference>
<proteinExistence type="predicted"/>
<organism evidence="1 2">
    <name type="scientific">Halobellus rubicundus</name>
    <dbReference type="NCBI Taxonomy" id="2996466"/>
    <lineage>
        <taxon>Archaea</taxon>
        <taxon>Methanobacteriati</taxon>
        <taxon>Methanobacteriota</taxon>
        <taxon>Stenosarchaea group</taxon>
        <taxon>Halobacteria</taxon>
        <taxon>Halobacteriales</taxon>
        <taxon>Haloferacaceae</taxon>
        <taxon>Halobellus</taxon>
    </lineage>
</organism>
<dbReference type="AlphaFoldDB" id="A0ABD5MBJ2"/>
<dbReference type="EMBL" id="JBGNYA010000001">
    <property type="protein sequence ID" value="MFA1610039.1"/>
    <property type="molecule type" value="Genomic_DNA"/>
</dbReference>
<sequence length="138" mass="16101">MVEGFHRVNLEKVNAFKVDNRYLFKHYFEGDEVFARLRKHYNHNQYRFEVPVEDFEETKSFLAEQGYGLVAVQAAEEFVVVVRKYTEHPGNIFKQSVTQRSIPKYNCFLMTTQTAVKEAAAQTSTAKPLNKTKIDNPF</sequence>
<accession>A0ABD5MBJ2</accession>
<dbReference type="RefSeq" id="WP_372387261.1">
    <property type="nucleotide sequence ID" value="NZ_JBGNYA010000001.1"/>
</dbReference>
<evidence type="ECO:0000313" key="2">
    <source>
        <dbReference type="Proteomes" id="UP001570511"/>
    </source>
</evidence>
<evidence type="ECO:0000313" key="1">
    <source>
        <dbReference type="EMBL" id="MFA1610039.1"/>
    </source>
</evidence>
<comment type="caution">
    <text evidence="1">The sequence shown here is derived from an EMBL/GenBank/DDBJ whole genome shotgun (WGS) entry which is preliminary data.</text>
</comment>
<keyword evidence="2" id="KW-1185">Reference proteome</keyword>